<dbReference type="Gene3D" id="1.10.10.200">
    <property type="match status" value="1"/>
</dbReference>
<dbReference type="NCBIfam" id="NF009044">
    <property type="entry name" value="PRK12378.1"/>
    <property type="match status" value="1"/>
</dbReference>
<dbReference type="GO" id="GO:0003677">
    <property type="term" value="F:DNA binding"/>
    <property type="evidence" value="ECO:0007669"/>
    <property type="project" value="UniProtKB-UniRule"/>
</dbReference>
<dbReference type="NCBIfam" id="TIGR01033">
    <property type="entry name" value="YebC/PmpR family DNA-binding transcriptional regulator"/>
    <property type="match status" value="1"/>
</dbReference>
<keyword evidence="3 6" id="KW-0805">Transcription regulation</keyword>
<evidence type="ECO:0000313" key="10">
    <source>
        <dbReference type="EMBL" id="MBB5022664.1"/>
    </source>
</evidence>
<evidence type="ECO:0000313" key="11">
    <source>
        <dbReference type="Proteomes" id="UP000528322"/>
    </source>
</evidence>
<dbReference type="InterPro" id="IPR026564">
    <property type="entry name" value="Transcrip_reg_TACO1-like_dom3"/>
</dbReference>
<dbReference type="SUPFAM" id="SSF75625">
    <property type="entry name" value="YebC-like"/>
    <property type="match status" value="1"/>
</dbReference>
<evidence type="ECO:0000259" key="9">
    <source>
        <dbReference type="Pfam" id="PF20772"/>
    </source>
</evidence>
<dbReference type="GO" id="GO:0006355">
    <property type="term" value="P:regulation of DNA-templated transcription"/>
    <property type="evidence" value="ECO:0007669"/>
    <property type="project" value="UniProtKB-UniRule"/>
</dbReference>
<feature type="domain" description="TACO1/YebC-like second and third" evidence="8">
    <location>
        <begin position="81"/>
        <end position="237"/>
    </location>
</feature>
<evidence type="ECO:0000256" key="1">
    <source>
        <dbReference type="ARBA" id="ARBA00008724"/>
    </source>
</evidence>
<evidence type="ECO:0000256" key="5">
    <source>
        <dbReference type="ARBA" id="ARBA00023163"/>
    </source>
</evidence>
<keyword evidence="11" id="KW-1185">Reference proteome</keyword>
<dbReference type="InterPro" id="IPR017856">
    <property type="entry name" value="Integrase-like_N"/>
</dbReference>
<organism evidence="10 11">
    <name type="scientific">Desulfurispira natronophila</name>
    <dbReference type="NCBI Taxonomy" id="682562"/>
    <lineage>
        <taxon>Bacteria</taxon>
        <taxon>Pseudomonadati</taxon>
        <taxon>Chrysiogenota</taxon>
        <taxon>Chrysiogenia</taxon>
        <taxon>Chrysiogenales</taxon>
        <taxon>Chrysiogenaceae</taxon>
        <taxon>Desulfurispira</taxon>
    </lineage>
</organism>
<dbReference type="HAMAP" id="MF_00693">
    <property type="entry name" value="Transcrip_reg_TACO1"/>
    <property type="match status" value="1"/>
</dbReference>
<dbReference type="AlphaFoldDB" id="A0A7W8DHP2"/>
<evidence type="ECO:0000256" key="2">
    <source>
        <dbReference type="ARBA" id="ARBA00022490"/>
    </source>
</evidence>
<dbReference type="Pfam" id="PF01709">
    <property type="entry name" value="Transcrip_reg"/>
    <property type="match status" value="1"/>
</dbReference>
<evidence type="ECO:0000256" key="3">
    <source>
        <dbReference type="ARBA" id="ARBA00023015"/>
    </source>
</evidence>
<gene>
    <name evidence="10" type="ORF">HNR37_002003</name>
</gene>
<dbReference type="FunFam" id="3.30.70.980:FF:000002">
    <property type="entry name" value="Probable transcriptional regulatory protein YebC"/>
    <property type="match status" value="1"/>
</dbReference>
<evidence type="ECO:0000256" key="7">
    <source>
        <dbReference type="SAM" id="MobiDB-lite"/>
    </source>
</evidence>
<dbReference type="InterPro" id="IPR029072">
    <property type="entry name" value="YebC-like"/>
</dbReference>
<comment type="similarity">
    <text evidence="1 6">Belongs to the TACO1 family.</text>
</comment>
<comment type="subcellular location">
    <subcellularLocation>
        <location evidence="6">Cytoplasm</location>
    </subcellularLocation>
</comment>
<feature type="region of interest" description="Disordered" evidence="7">
    <location>
        <begin position="1"/>
        <end position="21"/>
    </location>
</feature>
<dbReference type="GO" id="GO:0005829">
    <property type="term" value="C:cytosol"/>
    <property type="evidence" value="ECO:0007669"/>
    <property type="project" value="TreeGrafter"/>
</dbReference>
<keyword evidence="5 6" id="KW-0804">Transcription</keyword>
<dbReference type="Pfam" id="PF20772">
    <property type="entry name" value="TACO1_YebC_N"/>
    <property type="match status" value="1"/>
</dbReference>
<dbReference type="InterPro" id="IPR002876">
    <property type="entry name" value="Transcrip_reg_TACO1-like"/>
</dbReference>
<dbReference type="NCBIfam" id="NF001030">
    <property type="entry name" value="PRK00110.1"/>
    <property type="match status" value="1"/>
</dbReference>
<keyword evidence="2 6" id="KW-0963">Cytoplasm</keyword>
<name>A0A7W8DHP2_9BACT</name>
<accession>A0A7W8DHP2</accession>
<proteinExistence type="inferred from homology"/>
<keyword evidence="4 6" id="KW-0238">DNA-binding</keyword>
<dbReference type="Gene3D" id="3.30.70.980">
    <property type="match status" value="2"/>
</dbReference>
<dbReference type="Proteomes" id="UP000528322">
    <property type="component" value="Unassembled WGS sequence"/>
</dbReference>
<reference evidence="10 11" key="1">
    <citation type="submission" date="2020-08" db="EMBL/GenBank/DDBJ databases">
        <title>Genomic Encyclopedia of Type Strains, Phase IV (KMG-IV): sequencing the most valuable type-strain genomes for metagenomic binning, comparative biology and taxonomic classification.</title>
        <authorList>
            <person name="Goeker M."/>
        </authorList>
    </citation>
    <scope>NUCLEOTIDE SEQUENCE [LARGE SCALE GENOMIC DNA]</scope>
    <source>
        <strain evidence="10 11">DSM 22071</strain>
    </source>
</reference>
<dbReference type="EMBL" id="JACHID010000014">
    <property type="protein sequence ID" value="MBB5022664.1"/>
    <property type="molecule type" value="Genomic_DNA"/>
</dbReference>
<comment type="caution">
    <text evidence="10">The sequence shown here is derived from an EMBL/GenBank/DDBJ whole genome shotgun (WGS) entry which is preliminary data.</text>
</comment>
<dbReference type="RefSeq" id="WP_183733591.1">
    <property type="nucleotide sequence ID" value="NZ_JACHID010000014.1"/>
</dbReference>
<dbReference type="PANTHER" id="PTHR12532:SF6">
    <property type="entry name" value="TRANSCRIPTIONAL REGULATORY PROTEIN YEBC-RELATED"/>
    <property type="match status" value="1"/>
</dbReference>
<evidence type="ECO:0000256" key="4">
    <source>
        <dbReference type="ARBA" id="ARBA00023125"/>
    </source>
</evidence>
<dbReference type="PANTHER" id="PTHR12532">
    <property type="entry name" value="TRANSLATIONAL ACTIVATOR OF CYTOCHROME C OXIDASE 1"/>
    <property type="match status" value="1"/>
</dbReference>
<feature type="domain" description="TACO1/YebC-like N-terminal" evidence="9">
    <location>
        <begin position="5"/>
        <end position="75"/>
    </location>
</feature>
<dbReference type="InterPro" id="IPR049083">
    <property type="entry name" value="TACO1_YebC_N"/>
</dbReference>
<evidence type="ECO:0000259" key="8">
    <source>
        <dbReference type="Pfam" id="PF01709"/>
    </source>
</evidence>
<protein>
    <recommendedName>
        <fullName evidence="6">Probable transcriptional regulatory protein HNR37_002003</fullName>
    </recommendedName>
</protein>
<dbReference type="InterPro" id="IPR048300">
    <property type="entry name" value="TACO1_YebC-like_2nd/3rd_dom"/>
</dbReference>
<sequence length="249" mass="26976">MAGHSKWANIRHRKGAQDAKRGKIFTKVAKEITIAARNGGDPEMNPALRLALQKAKGVNMPNDNIQRAIKRGTGEIEGVSYEAVTYEGYAPGGIAVLVESLTDNKNRTVAEVRHIFSKRGGSLGESGCVAYMFDRKGIITINSDAASEDDVMMVALESGAEDVKNADGIFEVLTAATDFMAVRDAVEEAGIPIETANFSMVPATTIAIEDEKTASQVLNLMEALEDSDEVQDVYMNFDIDNELMERLDA</sequence>
<dbReference type="FunFam" id="1.10.10.200:FF:000002">
    <property type="entry name" value="Probable transcriptional regulatory protein CLM62_37755"/>
    <property type="match status" value="1"/>
</dbReference>
<evidence type="ECO:0000256" key="6">
    <source>
        <dbReference type="HAMAP-Rule" id="MF_00693"/>
    </source>
</evidence>